<comment type="caution">
    <text evidence="1">The sequence shown here is derived from an EMBL/GenBank/DDBJ whole genome shotgun (WGS) entry which is preliminary data.</text>
</comment>
<dbReference type="EMBL" id="JAPWTJ010000262">
    <property type="protein sequence ID" value="KAJ8980424.1"/>
    <property type="molecule type" value="Genomic_DNA"/>
</dbReference>
<accession>A0ABQ9JS66</accession>
<dbReference type="Proteomes" id="UP001162164">
    <property type="component" value="Unassembled WGS sequence"/>
</dbReference>
<dbReference type="PANTHER" id="PTHR47331">
    <property type="entry name" value="PHD-TYPE DOMAIN-CONTAINING PROTEIN"/>
    <property type="match status" value="1"/>
</dbReference>
<protein>
    <submittedName>
        <fullName evidence="1">Uncharacterized protein</fullName>
    </submittedName>
</protein>
<organism evidence="1 2">
    <name type="scientific">Molorchus minor</name>
    <dbReference type="NCBI Taxonomy" id="1323400"/>
    <lineage>
        <taxon>Eukaryota</taxon>
        <taxon>Metazoa</taxon>
        <taxon>Ecdysozoa</taxon>
        <taxon>Arthropoda</taxon>
        <taxon>Hexapoda</taxon>
        <taxon>Insecta</taxon>
        <taxon>Pterygota</taxon>
        <taxon>Neoptera</taxon>
        <taxon>Endopterygota</taxon>
        <taxon>Coleoptera</taxon>
        <taxon>Polyphaga</taxon>
        <taxon>Cucujiformia</taxon>
        <taxon>Chrysomeloidea</taxon>
        <taxon>Cerambycidae</taxon>
        <taxon>Lamiinae</taxon>
        <taxon>Monochamini</taxon>
        <taxon>Molorchus</taxon>
    </lineage>
</organism>
<dbReference type="PANTHER" id="PTHR47331:SF2">
    <property type="match status" value="1"/>
</dbReference>
<reference evidence="1" key="1">
    <citation type="journal article" date="2023" name="Insect Mol. Biol.">
        <title>Genome sequencing provides insights into the evolution of gene families encoding plant cell wall-degrading enzymes in longhorned beetles.</title>
        <authorList>
            <person name="Shin N.R."/>
            <person name="Okamura Y."/>
            <person name="Kirsch R."/>
            <person name="Pauchet Y."/>
        </authorList>
    </citation>
    <scope>NUCLEOTIDE SEQUENCE</scope>
    <source>
        <strain evidence="1">MMC_N1</strain>
    </source>
</reference>
<evidence type="ECO:0000313" key="1">
    <source>
        <dbReference type="EMBL" id="KAJ8980424.1"/>
    </source>
</evidence>
<sequence length="180" mass="20824">MYRFMVNCRKLPKHRDNGPLKMPELDASFEHLLKLAQGESYPEEIKKLQGNKPVQKTSKIINLNPFLDERGLIRVGGRLVNSSFDFDKKHPIILAGKHQFTRLLLESEHVRLLHCGPQLLIANILEVSEKARNLGLILDSTLRFREQVSKHIQRAYVGLRLLYPHRSYLTTDTKKCFVKA</sequence>
<proteinExistence type="predicted"/>
<gene>
    <name evidence="1" type="ORF">NQ317_018816</name>
</gene>
<name>A0ABQ9JS66_9CUCU</name>
<keyword evidence="2" id="KW-1185">Reference proteome</keyword>
<evidence type="ECO:0000313" key="2">
    <source>
        <dbReference type="Proteomes" id="UP001162164"/>
    </source>
</evidence>